<dbReference type="eggNOG" id="arCOG12048">
    <property type="taxonomic scope" value="Archaea"/>
</dbReference>
<evidence type="ECO:0000313" key="2">
    <source>
        <dbReference type="Proteomes" id="UP000009231"/>
    </source>
</evidence>
<dbReference type="Gene3D" id="3.40.10.10">
    <property type="entry name" value="DNA Methylphosphotriester Repair Domain"/>
    <property type="match status" value="1"/>
</dbReference>
<dbReference type="AlphaFoldDB" id="F6D3A4"/>
<dbReference type="OrthoDB" id="72570at2157"/>
<sequence>MMGNVVDVVKEIREAQLGPEDMLSPGWYIPGPINIELFEPEGELIGNTNTKISHLPDCRAIKMMLEEHKTRTDGEGYRPCAWCQGKEDSYHESMEQLTIDQFEDPEDIEICRDPILEKLFKGNGCASCNSHQGLVKMRPHEGGVRLLGRDGKWWVYFECSHCGYETSLYKVKQHERLRLKGVV</sequence>
<dbReference type="SUPFAM" id="SSF57884">
    <property type="entry name" value="Ada DNA repair protein, N-terminal domain (N-Ada 10)"/>
    <property type="match status" value="1"/>
</dbReference>
<dbReference type="InterPro" id="IPR035451">
    <property type="entry name" value="Ada-like_dom_sf"/>
</dbReference>
<protein>
    <submittedName>
        <fullName evidence="1">Uncharacterized protein</fullName>
    </submittedName>
</protein>
<name>F6D3A4_METPW</name>
<dbReference type="KEGG" id="mew:MSWAN_1685"/>
<keyword evidence="2" id="KW-1185">Reference proteome</keyword>
<dbReference type="STRING" id="868131.MSWAN_1685"/>
<dbReference type="Proteomes" id="UP000009231">
    <property type="component" value="Chromosome"/>
</dbReference>
<dbReference type="GeneID" id="10669194"/>
<proteinExistence type="predicted"/>
<dbReference type="RefSeq" id="WP_013826195.1">
    <property type="nucleotide sequence ID" value="NC_015574.1"/>
</dbReference>
<dbReference type="EMBL" id="CP002772">
    <property type="protein sequence ID" value="AEG18696.1"/>
    <property type="molecule type" value="Genomic_DNA"/>
</dbReference>
<reference evidence="1 2" key="1">
    <citation type="journal article" date="2014" name="Int. J. Syst. Evol. Microbiol.">
        <title>Methanobacterium paludis sp. nov. and a novel strain of Methanobacterium lacus isolated from northern peatlands.</title>
        <authorList>
            <person name="Cadillo-Quiroz H."/>
            <person name="Brauer S.L."/>
            <person name="Goodson N."/>
            <person name="Yavitt J.B."/>
            <person name="Zinder S.H."/>
        </authorList>
    </citation>
    <scope>NUCLEOTIDE SEQUENCE [LARGE SCALE GENOMIC DNA]</scope>
    <source>
        <strain evidence="2">DSM 25820 / JCM 18151 / SWAN1</strain>
    </source>
</reference>
<dbReference type="HOGENOM" id="CLU_1472114_0_0_2"/>
<organism evidence="1 2">
    <name type="scientific">Methanobacterium paludis (strain DSM 25820 / JCM 18151 / SWAN1)</name>
    <dbReference type="NCBI Taxonomy" id="868131"/>
    <lineage>
        <taxon>Archaea</taxon>
        <taxon>Methanobacteriati</taxon>
        <taxon>Methanobacteriota</taxon>
        <taxon>Methanomada group</taxon>
        <taxon>Methanobacteria</taxon>
        <taxon>Methanobacteriales</taxon>
        <taxon>Methanobacteriaceae</taxon>
        <taxon>Methanobacterium</taxon>
    </lineage>
</organism>
<gene>
    <name evidence="1" type="ordered locus">MSWAN_1685</name>
</gene>
<accession>F6D3A4</accession>
<evidence type="ECO:0000313" key="1">
    <source>
        <dbReference type="EMBL" id="AEG18696.1"/>
    </source>
</evidence>